<evidence type="ECO:0000256" key="5">
    <source>
        <dbReference type="ARBA" id="ARBA00023224"/>
    </source>
</evidence>
<evidence type="ECO:0000256" key="1">
    <source>
        <dbReference type="ARBA" id="ARBA00004141"/>
    </source>
</evidence>
<feature type="non-terminal residue" evidence="7">
    <location>
        <position position="127"/>
    </location>
</feature>
<dbReference type="GO" id="GO:0016020">
    <property type="term" value="C:membrane"/>
    <property type="evidence" value="ECO:0007669"/>
    <property type="project" value="UniProtKB-SubCell"/>
</dbReference>
<evidence type="ECO:0000256" key="3">
    <source>
        <dbReference type="ARBA" id="ARBA00023040"/>
    </source>
</evidence>
<dbReference type="AlphaFoldDB" id="A0A1B6FG26"/>
<keyword evidence="3" id="KW-0297">G-protein coupled receptor</keyword>
<name>A0A1B6FG26_9HEMI</name>
<dbReference type="Pfam" id="PF06652">
    <property type="entry name" value="Methuselah_N"/>
    <property type="match status" value="1"/>
</dbReference>
<dbReference type="InterPro" id="IPR010596">
    <property type="entry name" value="Methuselah_N_dom"/>
</dbReference>
<evidence type="ECO:0000259" key="6">
    <source>
        <dbReference type="Pfam" id="PF06652"/>
    </source>
</evidence>
<feature type="non-terminal residue" evidence="7">
    <location>
        <position position="1"/>
    </location>
</feature>
<gene>
    <name evidence="7" type="ORF">g.1573</name>
</gene>
<comment type="similarity">
    <text evidence="2">Belongs to the G-protein coupled receptor 2 family. Mth subfamily.</text>
</comment>
<dbReference type="SUPFAM" id="SSF63877">
    <property type="entry name" value="Methuselah ectodomain"/>
    <property type="match status" value="1"/>
</dbReference>
<dbReference type="InterPro" id="IPR036272">
    <property type="entry name" value="Methuselah_N_sf"/>
</dbReference>
<keyword evidence="4" id="KW-0675">Receptor</keyword>
<accession>A0A1B6FG26</accession>
<comment type="subcellular location">
    <subcellularLocation>
        <location evidence="1">Membrane</location>
        <topology evidence="1">Multi-pass membrane protein</topology>
    </subcellularLocation>
</comment>
<evidence type="ECO:0000256" key="2">
    <source>
        <dbReference type="ARBA" id="ARBA00008979"/>
    </source>
</evidence>
<organism evidence="7">
    <name type="scientific">Cuerna arida</name>
    <dbReference type="NCBI Taxonomy" id="1464854"/>
    <lineage>
        <taxon>Eukaryota</taxon>
        <taxon>Metazoa</taxon>
        <taxon>Ecdysozoa</taxon>
        <taxon>Arthropoda</taxon>
        <taxon>Hexapoda</taxon>
        <taxon>Insecta</taxon>
        <taxon>Pterygota</taxon>
        <taxon>Neoptera</taxon>
        <taxon>Paraneoptera</taxon>
        <taxon>Hemiptera</taxon>
        <taxon>Auchenorrhyncha</taxon>
        <taxon>Membracoidea</taxon>
        <taxon>Cicadellidae</taxon>
        <taxon>Cicadellinae</taxon>
        <taxon>Proconiini</taxon>
        <taxon>Cuerna</taxon>
    </lineage>
</organism>
<dbReference type="EMBL" id="GECZ01020618">
    <property type="protein sequence ID" value="JAS49151.1"/>
    <property type="molecule type" value="Transcribed_RNA"/>
</dbReference>
<protein>
    <recommendedName>
        <fullName evidence="6">Methuselah N-terminal domain-containing protein</fullName>
    </recommendedName>
</protein>
<evidence type="ECO:0000313" key="7">
    <source>
        <dbReference type="EMBL" id="JAS49151.1"/>
    </source>
</evidence>
<feature type="domain" description="Methuselah N-terminal" evidence="6">
    <location>
        <begin position="35"/>
        <end position="61"/>
    </location>
</feature>
<sequence length="127" mass="14424">HRPELSVDLTSSEFGKDGVRIEKGIRYPPFAVWQNSSHIRGCPCLVKHCIRMCDGSQEFTDVAPNGTYRLWTVWEPGENIENTRTEFFDPIDIYMIFGTPDCKTQLSVFDAVYENVGSVMAVMVDGR</sequence>
<reference evidence="7" key="1">
    <citation type="submission" date="2015-11" db="EMBL/GenBank/DDBJ databases">
        <title>De novo transcriptome assembly of four potential Pierce s Disease insect vectors from Arizona vineyards.</title>
        <authorList>
            <person name="Tassone E.E."/>
        </authorList>
    </citation>
    <scope>NUCLEOTIDE SEQUENCE</scope>
</reference>
<evidence type="ECO:0000256" key="4">
    <source>
        <dbReference type="ARBA" id="ARBA00023170"/>
    </source>
</evidence>
<proteinExistence type="inferred from homology"/>
<keyword evidence="5" id="KW-0807">Transducer</keyword>
<dbReference type="GO" id="GO:0004930">
    <property type="term" value="F:G protein-coupled receptor activity"/>
    <property type="evidence" value="ECO:0007669"/>
    <property type="project" value="UniProtKB-KW"/>
</dbReference>